<dbReference type="Gene3D" id="3.20.80.10">
    <property type="entry name" value="Regulatory factor, effector binding domain"/>
    <property type="match status" value="1"/>
</dbReference>
<dbReference type="InterPro" id="IPR010499">
    <property type="entry name" value="AraC_E-bd"/>
</dbReference>
<dbReference type="Pfam" id="PF06445">
    <property type="entry name" value="GyrI-like"/>
    <property type="match status" value="1"/>
</dbReference>
<dbReference type="SUPFAM" id="SSF103247">
    <property type="entry name" value="TT1751-like"/>
    <property type="match status" value="1"/>
</dbReference>
<proteinExistence type="predicted"/>
<gene>
    <name evidence="3" type="ORF">GV791_28510</name>
</gene>
<dbReference type="InterPro" id="IPR029442">
    <property type="entry name" value="GyrI-like"/>
</dbReference>
<evidence type="ECO:0000313" key="4">
    <source>
        <dbReference type="Proteomes" id="UP000471166"/>
    </source>
</evidence>
<dbReference type="SUPFAM" id="SSF55136">
    <property type="entry name" value="Probable bacterial effector-binding domain"/>
    <property type="match status" value="1"/>
</dbReference>
<dbReference type="PANTHER" id="PTHR38342:SF1">
    <property type="entry name" value="SLR5037 PROTEIN"/>
    <property type="match status" value="1"/>
</dbReference>
<sequence length="328" mass="34773">MNSFAHARGPKSSRPLWPSRPSGIPDPGGRPMPYTVTVDESAPQTVLQLHREIRADHAGDDIGQGMQALFDLAARTGMTPAGPPSTTYHGDFVPGATTDVDFAVPVSNSRNGAFEGLTVRTTRPGLHARTFHRGDYQSIAAAYGALDRWLRSAPFRPIGPPTEVYLVGPDEAVASKDLLTEIRIPVAPADLSIEVPTSVADTVPLLREALASRGFGVLTEIDVSAVLDATIGRHIEDYVVLGACNPLFIAQALDADRTVGVMIPYSVVVRAVGNGTVVEAADPHASMTQLTPSTRLDTLSHQARTELSDALASLARRIASTDSHTSSS</sequence>
<dbReference type="Pfam" id="PF03625">
    <property type="entry name" value="DUF302"/>
    <property type="match status" value="1"/>
</dbReference>
<dbReference type="InterPro" id="IPR035923">
    <property type="entry name" value="TT1751-like_sf"/>
</dbReference>
<evidence type="ECO:0000313" key="3">
    <source>
        <dbReference type="EMBL" id="NEW36473.1"/>
    </source>
</evidence>
<dbReference type="EMBL" id="JAAGVB010000078">
    <property type="protein sequence ID" value="NEW36473.1"/>
    <property type="molecule type" value="Genomic_DNA"/>
</dbReference>
<dbReference type="SMART" id="SM00871">
    <property type="entry name" value="AraC_E_bind"/>
    <property type="match status" value="1"/>
</dbReference>
<organism evidence="3 4">
    <name type="scientific">Nocardia cyriacigeorgica</name>
    <dbReference type="NCBI Taxonomy" id="135487"/>
    <lineage>
        <taxon>Bacteria</taxon>
        <taxon>Bacillati</taxon>
        <taxon>Actinomycetota</taxon>
        <taxon>Actinomycetes</taxon>
        <taxon>Mycobacteriales</taxon>
        <taxon>Nocardiaceae</taxon>
        <taxon>Nocardia</taxon>
    </lineage>
</organism>
<dbReference type="Proteomes" id="UP000471166">
    <property type="component" value="Unassembled WGS sequence"/>
</dbReference>
<accession>A0A6P1CXQ4</accession>
<dbReference type="InterPro" id="IPR011256">
    <property type="entry name" value="Reg_factor_effector_dom_sf"/>
</dbReference>
<reference evidence="3 4" key="1">
    <citation type="submission" date="2020-01" db="EMBL/GenBank/DDBJ databases">
        <title>Genetics and antimicrobial susceptibilities of Nocardia species isolated from the soil; a comparison with species isolated from humans.</title>
        <authorList>
            <person name="Carrasco G."/>
            <person name="Monzon S."/>
            <person name="Sansegundo M."/>
            <person name="Garcia E."/>
            <person name="Garrido N."/>
            <person name="Medina M.J."/>
            <person name="Villalon P."/>
            <person name="Ramirez-Arocha A.C."/>
            <person name="Jimenez P."/>
            <person name="Cuesta I."/>
            <person name="Valdezate S."/>
        </authorList>
    </citation>
    <scope>NUCLEOTIDE SEQUENCE [LARGE SCALE GENOMIC DNA]</scope>
    <source>
        <strain evidence="3 4">CNM20110626</strain>
    </source>
</reference>
<dbReference type="Gene3D" id="3.30.310.70">
    <property type="entry name" value="TT1751-like domain"/>
    <property type="match status" value="1"/>
</dbReference>
<feature type="domain" description="AraC effector-binding" evidence="2">
    <location>
        <begin position="34"/>
        <end position="187"/>
    </location>
</feature>
<dbReference type="PANTHER" id="PTHR38342">
    <property type="entry name" value="SLR5037 PROTEIN"/>
    <property type="match status" value="1"/>
</dbReference>
<comment type="caution">
    <text evidence="3">The sequence shown here is derived from an EMBL/GenBank/DDBJ whole genome shotgun (WGS) entry which is preliminary data.</text>
</comment>
<protein>
    <submittedName>
        <fullName evidence="3">DUF302 domain-containing protein</fullName>
    </submittedName>
</protein>
<dbReference type="AlphaFoldDB" id="A0A6P1CXQ4"/>
<name>A0A6P1CXQ4_9NOCA</name>
<dbReference type="CDD" id="cd14797">
    <property type="entry name" value="DUF302"/>
    <property type="match status" value="1"/>
</dbReference>
<evidence type="ECO:0000259" key="2">
    <source>
        <dbReference type="SMART" id="SM00871"/>
    </source>
</evidence>
<dbReference type="InterPro" id="IPR005180">
    <property type="entry name" value="DUF302"/>
</dbReference>
<evidence type="ECO:0000256" key="1">
    <source>
        <dbReference type="SAM" id="MobiDB-lite"/>
    </source>
</evidence>
<feature type="region of interest" description="Disordered" evidence="1">
    <location>
        <begin position="1"/>
        <end position="33"/>
    </location>
</feature>
<dbReference type="RefSeq" id="WP_163847979.1">
    <property type="nucleotide sequence ID" value="NZ_CP107969.1"/>
</dbReference>